<sequence>MGMLTVVPFGSHIVAARAEGAEAEKLGEIFWLSQLASLEGPGAIRGGVPLIAPQFADLMDGPKHGWARTANWQLTPVDHGTLSIADYDDLLLEFFGVTTRTGVEVSLRAVNTGLAPRRVQVGLHPYFAVGDVEKLHVVGLEGADLYDRASNRRYTGANRTTFNGEFDRICRGTAKTVSIIDPVLGRRIDVTGQDNDAFVVWNPGRALAANISDIQPGGWRHFLCVEPARLGKDLDGVELGPGESAQVVMQVALSSL</sequence>
<dbReference type="STRING" id="1224164.B843_12605"/>
<evidence type="ECO:0000313" key="2">
    <source>
        <dbReference type="Proteomes" id="UP000019222"/>
    </source>
</evidence>
<dbReference type="InterPro" id="IPR014718">
    <property type="entry name" value="GH-type_carb-bd"/>
</dbReference>
<dbReference type="EMBL" id="CP004353">
    <property type="protein sequence ID" value="AHI23897.1"/>
    <property type="molecule type" value="Genomic_DNA"/>
</dbReference>
<dbReference type="PANTHER" id="PTHR11122">
    <property type="entry name" value="APOSPORY-ASSOCIATED PROTEIN C-RELATED"/>
    <property type="match status" value="1"/>
</dbReference>
<dbReference type="HOGENOM" id="CLU_048345_4_3_11"/>
<dbReference type="KEGG" id="cvt:B843_12605"/>
<keyword evidence="2" id="KW-1185">Reference proteome</keyword>
<dbReference type="InterPro" id="IPR011013">
    <property type="entry name" value="Gal_mutarotase_sf_dom"/>
</dbReference>
<name>W5Y3W1_9CORY</name>
<evidence type="ECO:0000313" key="1">
    <source>
        <dbReference type="EMBL" id="AHI23897.1"/>
    </source>
</evidence>
<dbReference type="Gene3D" id="2.70.98.10">
    <property type="match status" value="1"/>
</dbReference>
<dbReference type="GO" id="GO:0005975">
    <property type="term" value="P:carbohydrate metabolic process"/>
    <property type="evidence" value="ECO:0007669"/>
    <property type="project" value="InterPro"/>
</dbReference>
<dbReference type="AlphaFoldDB" id="W5Y3W1"/>
<dbReference type="InterPro" id="IPR008183">
    <property type="entry name" value="Aldose_1/G6P_1-epimerase"/>
</dbReference>
<reference evidence="1 2" key="1">
    <citation type="submission" date="2013-02" db="EMBL/GenBank/DDBJ databases">
        <title>The complete genome sequence of Corynebacterium vitaeruminis DSM 20294.</title>
        <authorList>
            <person name="Ruckert C."/>
            <person name="Albersmeier A."/>
            <person name="Kalinowski J."/>
        </authorList>
    </citation>
    <scope>NUCLEOTIDE SEQUENCE [LARGE SCALE GENOMIC DNA]</scope>
    <source>
        <strain evidence="2">ATCC 10234</strain>
    </source>
</reference>
<dbReference type="Proteomes" id="UP000019222">
    <property type="component" value="Chromosome"/>
</dbReference>
<proteinExistence type="predicted"/>
<dbReference type="GO" id="GO:0016853">
    <property type="term" value="F:isomerase activity"/>
    <property type="evidence" value="ECO:0007669"/>
    <property type="project" value="InterPro"/>
</dbReference>
<dbReference type="Pfam" id="PF01263">
    <property type="entry name" value="Aldose_epim"/>
    <property type="match status" value="1"/>
</dbReference>
<dbReference type="eggNOG" id="COG0676">
    <property type="taxonomic scope" value="Bacteria"/>
</dbReference>
<dbReference type="SUPFAM" id="SSF74650">
    <property type="entry name" value="Galactose mutarotase-like"/>
    <property type="match status" value="1"/>
</dbReference>
<dbReference type="PANTHER" id="PTHR11122:SF13">
    <property type="entry name" value="GLUCOSE-6-PHOSPHATE 1-EPIMERASE"/>
    <property type="match status" value="1"/>
</dbReference>
<organism evidence="1 2">
    <name type="scientific">Corynebacterium vitaeruminis DSM 20294</name>
    <dbReference type="NCBI Taxonomy" id="1224164"/>
    <lineage>
        <taxon>Bacteria</taxon>
        <taxon>Bacillati</taxon>
        <taxon>Actinomycetota</taxon>
        <taxon>Actinomycetes</taxon>
        <taxon>Mycobacteriales</taxon>
        <taxon>Corynebacteriaceae</taxon>
        <taxon>Corynebacterium</taxon>
    </lineage>
</organism>
<gene>
    <name evidence="1" type="ORF">B843_12605</name>
</gene>
<dbReference type="PATRIC" id="fig|1224164.3.peg.2546"/>
<evidence type="ECO:0008006" key="3">
    <source>
        <dbReference type="Google" id="ProtNLM"/>
    </source>
</evidence>
<accession>W5Y3W1</accession>
<dbReference type="GO" id="GO:0030246">
    <property type="term" value="F:carbohydrate binding"/>
    <property type="evidence" value="ECO:0007669"/>
    <property type="project" value="InterPro"/>
</dbReference>
<protein>
    <recommendedName>
        <fullName evidence="3">Glucose-6-phosphate 1-epimerase</fullName>
    </recommendedName>
</protein>